<keyword evidence="12 18" id="KW-0675">Receptor</keyword>
<evidence type="ECO:0000256" key="4">
    <source>
        <dbReference type="ARBA" id="ARBA00022614"/>
    </source>
</evidence>
<dbReference type="PROSITE" id="PS51450">
    <property type="entry name" value="LRR"/>
    <property type="match status" value="3"/>
</dbReference>
<protein>
    <submittedName>
        <fullName evidence="18">Putative toll-like receptor 2 type-2</fullName>
    </submittedName>
</protein>
<name>A0A2U9CGR4_SCOMX</name>
<evidence type="ECO:0000256" key="6">
    <source>
        <dbReference type="ARBA" id="ARBA00022729"/>
    </source>
</evidence>
<keyword evidence="14" id="KW-0395">Inflammatory response</keyword>
<dbReference type="PRINTS" id="PR01537">
    <property type="entry name" value="INTRLKN1R1F"/>
</dbReference>
<keyword evidence="11 16" id="KW-0472">Membrane</keyword>
<evidence type="ECO:0000256" key="2">
    <source>
        <dbReference type="ARBA" id="ARBA00009634"/>
    </source>
</evidence>
<dbReference type="SUPFAM" id="SSF52058">
    <property type="entry name" value="L domain-like"/>
    <property type="match status" value="1"/>
</dbReference>
<feature type="compositionally biased region" description="Low complexity" evidence="15">
    <location>
        <begin position="1"/>
        <end position="21"/>
    </location>
</feature>
<evidence type="ECO:0000256" key="7">
    <source>
        <dbReference type="ARBA" id="ARBA00022737"/>
    </source>
</evidence>
<evidence type="ECO:0000256" key="16">
    <source>
        <dbReference type="SAM" id="Phobius"/>
    </source>
</evidence>
<feature type="region of interest" description="Disordered" evidence="15">
    <location>
        <begin position="1"/>
        <end position="29"/>
    </location>
</feature>
<dbReference type="SMART" id="SM00369">
    <property type="entry name" value="LRR_TYP"/>
    <property type="match status" value="8"/>
</dbReference>
<evidence type="ECO:0000259" key="17">
    <source>
        <dbReference type="PROSITE" id="PS50104"/>
    </source>
</evidence>
<keyword evidence="5 16" id="KW-0812">Transmembrane</keyword>
<evidence type="ECO:0000256" key="14">
    <source>
        <dbReference type="ARBA" id="ARBA00023198"/>
    </source>
</evidence>
<evidence type="ECO:0000256" key="1">
    <source>
        <dbReference type="ARBA" id="ARBA00004479"/>
    </source>
</evidence>
<dbReference type="FunFam" id="3.40.50.10140:FF:000001">
    <property type="entry name" value="Toll-like receptor 2"/>
    <property type="match status" value="1"/>
</dbReference>
<dbReference type="InterPro" id="IPR003591">
    <property type="entry name" value="Leu-rich_rpt_typical-subtyp"/>
</dbReference>
<evidence type="ECO:0000256" key="8">
    <source>
        <dbReference type="ARBA" id="ARBA00022859"/>
    </source>
</evidence>
<feature type="transmembrane region" description="Helical" evidence="16">
    <location>
        <begin position="604"/>
        <end position="627"/>
    </location>
</feature>
<dbReference type="InterPro" id="IPR032675">
    <property type="entry name" value="LRR_dom_sf"/>
</dbReference>
<dbReference type="SMART" id="SM00255">
    <property type="entry name" value="TIR"/>
    <property type="match status" value="1"/>
</dbReference>
<keyword evidence="13" id="KW-0325">Glycoprotein</keyword>
<dbReference type="AlphaFoldDB" id="A0A2U9CGR4"/>
<dbReference type="EMBL" id="CP026258">
    <property type="protein sequence ID" value="AWP15717.1"/>
    <property type="molecule type" value="Genomic_DNA"/>
</dbReference>
<feature type="domain" description="TIR" evidence="17">
    <location>
        <begin position="658"/>
        <end position="801"/>
    </location>
</feature>
<evidence type="ECO:0000313" key="19">
    <source>
        <dbReference type="Proteomes" id="UP000246464"/>
    </source>
</evidence>
<dbReference type="GO" id="GO:0045087">
    <property type="term" value="P:innate immune response"/>
    <property type="evidence" value="ECO:0007669"/>
    <property type="project" value="UniProtKB-KW"/>
</dbReference>
<keyword evidence="4" id="KW-0433">Leucine-rich repeat</keyword>
<evidence type="ECO:0000256" key="9">
    <source>
        <dbReference type="ARBA" id="ARBA00022989"/>
    </source>
</evidence>
<reference evidence="18 19" key="1">
    <citation type="submission" date="2017-12" db="EMBL/GenBank/DDBJ databases">
        <title>Integrating genomic resources of turbot (Scophthalmus maximus) in depth evaluation of genetic and physical mapping variation across individuals.</title>
        <authorList>
            <person name="Martinez P."/>
        </authorList>
    </citation>
    <scope>NUCLEOTIDE SEQUENCE [LARGE SCALE GENOMIC DNA]</scope>
</reference>
<proteinExistence type="inferred from homology"/>
<dbReference type="Proteomes" id="UP000246464">
    <property type="component" value="Chromosome 16"/>
</dbReference>
<evidence type="ECO:0000313" key="18">
    <source>
        <dbReference type="EMBL" id="AWP15717.1"/>
    </source>
</evidence>
<dbReference type="Pfam" id="PF01582">
    <property type="entry name" value="TIR"/>
    <property type="match status" value="1"/>
</dbReference>
<dbReference type="GO" id="GO:0006954">
    <property type="term" value="P:inflammatory response"/>
    <property type="evidence" value="ECO:0007669"/>
    <property type="project" value="UniProtKB-KW"/>
</dbReference>
<keyword evidence="9 16" id="KW-1133">Transmembrane helix</keyword>
<keyword evidence="3" id="KW-0399">Innate immunity</keyword>
<evidence type="ECO:0000256" key="13">
    <source>
        <dbReference type="ARBA" id="ARBA00023180"/>
    </source>
</evidence>
<dbReference type="Gene3D" id="3.80.10.10">
    <property type="entry name" value="Ribonuclease Inhibitor"/>
    <property type="match status" value="1"/>
</dbReference>
<dbReference type="Pfam" id="PF13855">
    <property type="entry name" value="LRR_8"/>
    <property type="match status" value="2"/>
</dbReference>
<dbReference type="PANTHER" id="PTHR24365:SF26">
    <property type="entry name" value="TOLL-LIKE RECEPTOR 18"/>
    <property type="match status" value="1"/>
</dbReference>
<evidence type="ECO:0000256" key="10">
    <source>
        <dbReference type="ARBA" id="ARBA00023027"/>
    </source>
</evidence>
<sequence length="898" mass="102378">MPGALLAGALTSPTPTTAPTTDTEDGPCRLYNSGRSADCLGRQLPSVPWGHFPSTLEDIDLSYNKLRAVHADDFRRLPRLRILQLQYNNISIIDNDAFKNNPLLEHVNIFNNSLQEIPARALTPLSNLKQLYMSNNLYKHATLAESFSKFVKLEVLSMGGPLVMGLKKADFGPLKNIGLQGFAIKCSSNLSYYEPGSLEVIQTKQMGFDMAIDQRPHALVHMLRDLANKTFSVIQFRNLFEFMYYMEQDDIFLGLKDIKAYQLIFHRGKFNENLLRMALINLQVTPIKRLRLQYIDFARSPTFVDSGAGSSITDLALDKLDLWYISNPDVLRFDWRFTWFNKIKALSIQYVYFNFVPCDAWIEMEGVELLDISNNRLQSDYIFNQRCDNRGTMPNLHTFNTSSNDLTSLKDLSLLTREFQRLQVLDVSNNKLGSVENSWECVWQQNITRLIAHHNQFVNEALHCLPTTVHYLDLSYCDLDQLDLTYFEKATNLKELLLSGNKIKFIPSKWKGLSLQSLALDGNSFGLISKASFEGMPQLSRLRAGNNPYHCTCELHAFVQDTISHGKVNLTDWPWNYRCYHPEALLNTVISKYFPGQVACDIRLVIIICVATTAAVILILMLICYIFDLPWYTKATYQIIRAKYRAHKEKAVGGSGTFTYHAFISYSHSDADWVRDQLLPSLENNRNPYRLCIHERDFMPGRWIIDNIIENIESSRKVIFVLSRHFVNSEWCNYELYFAQQRAMGKTFSDVILVVMEPIDPGSLPSKYCKLKKMLSTKTYLEWPQQVNQQAFFWEQLKSVLGKPAMTREEGGHSVKSRTSSVGGVAVIGHPQEDGGPKGVKWLNWGNVFYVVYAKTDNNMITTCPRHSVLLPPHRAKPMPSAPLSLGASGAGCTVDRR</sequence>
<evidence type="ECO:0000256" key="15">
    <source>
        <dbReference type="SAM" id="MobiDB-lite"/>
    </source>
</evidence>
<dbReference type="FunFam" id="3.80.10.10:FF:000046">
    <property type="entry name" value="Toll-like receptor 2"/>
    <property type="match status" value="1"/>
</dbReference>
<dbReference type="SMART" id="SM00365">
    <property type="entry name" value="LRR_SD22"/>
    <property type="match status" value="5"/>
</dbReference>
<keyword evidence="8" id="KW-0391">Immunity</keyword>
<dbReference type="InterPro" id="IPR001611">
    <property type="entry name" value="Leu-rich_rpt"/>
</dbReference>
<gene>
    <name evidence="18" type="ORF">SMAX5B_021123</name>
</gene>
<keyword evidence="19" id="KW-1185">Reference proteome</keyword>
<keyword evidence="7" id="KW-0677">Repeat</keyword>
<evidence type="ECO:0000256" key="5">
    <source>
        <dbReference type="ARBA" id="ARBA00022692"/>
    </source>
</evidence>
<keyword evidence="10" id="KW-0520">NAD</keyword>
<organism evidence="18 19">
    <name type="scientific">Scophthalmus maximus</name>
    <name type="common">Turbot</name>
    <name type="synonym">Psetta maxima</name>
    <dbReference type="NCBI Taxonomy" id="52904"/>
    <lineage>
        <taxon>Eukaryota</taxon>
        <taxon>Metazoa</taxon>
        <taxon>Chordata</taxon>
        <taxon>Craniata</taxon>
        <taxon>Vertebrata</taxon>
        <taxon>Euteleostomi</taxon>
        <taxon>Actinopterygii</taxon>
        <taxon>Neopterygii</taxon>
        <taxon>Teleostei</taxon>
        <taxon>Neoteleostei</taxon>
        <taxon>Acanthomorphata</taxon>
        <taxon>Carangaria</taxon>
        <taxon>Pleuronectiformes</taxon>
        <taxon>Pleuronectoidei</taxon>
        <taxon>Scophthalmidae</taxon>
        <taxon>Scophthalmus</taxon>
    </lineage>
</organism>
<dbReference type="SUPFAM" id="SSF52200">
    <property type="entry name" value="Toll/Interleukin receptor TIR domain"/>
    <property type="match status" value="1"/>
</dbReference>
<dbReference type="PANTHER" id="PTHR24365">
    <property type="entry name" value="TOLL-LIKE RECEPTOR"/>
    <property type="match status" value="1"/>
</dbReference>
<dbReference type="GO" id="GO:0038023">
    <property type="term" value="F:signaling receptor activity"/>
    <property type="evidence" value="ECO:0007669"/>
    <property type="project" value="TreeGrafter"/>
</dbReference>
<dbReference type="STRING" id="52904.ENSSMAP00000025768"/>
<dbReference type="PROSITE" id="PS50104">
    <property type="entry name" value="TIR"/>
    <property type="match status" value="1"/>
</dbReference>
<keyword evidence="6" id="KW-0732">Signal</keyword>
<evidence type="ECO:0000256" key="11">
    <source>
        <dbReference type="ARBA" id="ARBA00023136"/>
    </source>
</evidence>
<dbReference type="InterPro" id="IPR000157">
    <property type="entry name" value="TIR_dom"/>
</dbReference>
<accession>A0A2U9CGR4</accession>
<dbReference type="Gene3D" id="3.40.50.10140">
    <property type="entry name" value="Toll/interleukin-1 receptor homology (TIR) domain"/>
    <property type="match status" value="1"/>
</dbReference>
<dbReference type="InterPro" id="IPR035897">
    <property type="entry name" value="Toll_tir_struct_dom_sf"/>
</dbReference>
<evidence type="ECO:0000256" key="12">
    <source>
        <dbReference type="ARBA" id="ARBA00023170"/>
    </source>
</evidence>
<evidence type="ECO:0000256" key="3">
    <source>
        <dbReference type="ARBA" id="ARBA00022588"/>
    </source>
</evidence>
<dbReference type="GO" id="GO:0005886">
    <property type="term" value="C:plasma membrane"/>
    <property type="evidence" value="ECO:0007669"/>
    <property type="project" value="TreeGrafter"/>
</dbReference>
<dbReference type="GO" id="GO:0002224">
    <property type="term" value="P:toll-like receptor signaling pathway"/>
    <property type="evidence" value="ECO:0007669"/>
    <property type="project" value="TreeGrafter"/>
</dbReference>
<comment type="subcellular location">
    <subcellularLocation>
        <location evidence="1">Membrane</location>
        <topology evidence="1">Single-pass type I membrane protein</topology>
    </subcellularLocation>
</comment>
<comment type="similarity">
    <text evidence="2">Belongs to the Toll-like receptor family.</text>
</comment>